<dbReference type="InterPro" id="IPR013087">
    <property type="entry name" value="Znf_C2H2_type"/>
</dbReference>
<feature type="non-terminal residue" evidence="3">
    <location>
        <position position="1"/>
    </location>
</feature>
<dbReference type="Proteomes" id="UP000838756">
    <property type="component" value="Unassembled WGS sequence"/>
</dbReference>
<evidence type="ECO:0000313" key="3">
    <source>
        <dbReference type="EMBL" id="CAH2266114.1"/>
    </source>
</evidence>
<reference evidence="3" key="1">
    <citation type="submission" date="2022-03" db="EMBL/GenBank/DDBJ databases">
        <authorList>
            <person name="Lindestad O."/>
        </authorList>
    </citation>
    <scope>NUCLEOTIDE SEQUENCE</scope>
</reference>
<comment type="caution">
    <text evidence="3">The sequence shown here is derived from an EMBL/GenBank/DDBJ whole genome shotgun (WGS) entry which is preliminary data.</text>
</comment>
<proteinExistence type="predicted"/>
<dbReference type="PROSITE" id="PS50157">
    <property type="entry name" value="ZINC_FINGER_C2H2_2"/>
    <property type="match status" value="1"/>
</dbReference>
<keyword evidence="1" id="KW-0863">Zinc-finger</keyword>
<accession>A0A8S4SKE7</accession>
<keyword evidence="1" id="KW-0862">Zinc</keyword>
<sequence>MSSIKVREVNVIPVTKIKKEVLDDEECEDTVLCRFCSKAFVSEMAVRNHARMEHIKEFMDGQDLCVKRFMGNVNDS</sequence>
<dbReference type="GO" id="GO:0008270">
    <property type="term" value="F:zinc ion binding"/>
    <property type="evidence" value="ECO:0007669"/>
    <property type="project" value="UniProtKB-KW"/>
</dbReference>
<dbReference type="EMBL" id="CAKXAJ010026301">
    <property type="protein sequence ID" value="CAH2266114.1"/>
    <property type="molecule type" value="Genomic_DNA"/>
</dbReference>
<protein>
    <submittedName>
        <fullName evidence="3">Jg12093 protein</fullName>
    </submittedName>
</protein>
<organism evidence="3 4">
    <name type="scientific">Pararge aegeria aegeria</name>
    <dbReference type="NCBI Taxonomy" id="348720"/>
    <lineage>
        <taxon>Eukaryota</taxon>
        <taxon>Metazoa</taxon>
        <taxon>Ecdysozoa</taxon>
        <taxon>Arthropoda</taxon>
        <taxon>Hexapoda</taxon>
        <taxon>Insecta</taxon>
        <taxon>Pterygota</taxon>
        <taxon>Neoptera</taxon>
        <taxon>Endopterygota</taxon>
        <taxon>Lepidoptera</taxon>
        <taxon>Glossata</taxon>
        <taxon>Ditrysia</taxon>
        <taxon>Papilionoidea</taxon>
        <taxon>Nymphalidae</taxon>
        <taxon>Satyrinae</taxon>
        <taxon>Satyrini</taxon>
        <taxon>Parargina</taxon>
        <taxon>Pararge</taxon>
    </lineage>
</organism>
<evidence type="ECO:0000313" key="4">
    <source>
        <dbReference type="Proteomes" id="UP000838756"/>
    </source>
</evidence>
<gene>
    <name evidence="3" type="primary">jg12093</name>
    <name evidence="3" type="ORF">PAEG_LOCUS25194</name>
</gene>
<dbReference type="AlphaFoldDB" id="A0A8S4SKE7"/>
<name>A0A8S4SKE7_9NEOP</name>
<keyword evidence="4" id="KW-1185">Reference proteome</keyword>
<feature type="domain" description="C2H2-type" evidence="2">
    <location>
        <begin position="31"/>
        <end position="59"/>
    </location>
</feature>
<dbReference type="PROSITE" id="PS00028">
    <property type="entry name" value="ZINC_FINGER_C2H2_1"/>
    <property type="match status" value="1"/>
</dbReference>
<keyword evidence="1" id="KW-0479">Metal-binding</keyword>
<evidence type="ECO:0000259" key="2">
    <source>
        <dbReference type="PROSITE" id="PS50157"/>
    </source>
</evidence>
<evidence type="ECO:0000256" key="1">
    <source>
        <dbReference type="PROSITE-ProRule" id="PRU00042"/>
    </source>
</evidence>
<dbReference type="OrthoDB" id="3437960at2759"/>